<dbReference type="EMBL" id="BMQB01000004">
    <property type="protein sequence ID" value="GGJ91891.1"/>
    <property type="molecule type" value="Genomic_DNA"/>
</dbReference>
<protein>
    <submittedName>
        <fullName evidence="3">Uncharacterized protein</fullName>
    </submittedName>
</protein>
<feature type="chain" id="PRO_5035194251" evidence="2">
    <location>
        <begin position="27"/>
        <end position="227"/>
    </location>
</feature>
<dbReference type="InterPro" id="IPR008999">
    <property type="entry name" value="Actin-crosslinking"/>
</dbReference>
<evidence type="ECO:0000256" key="1">
    <source>
        <dbReference type="SAM" id="MobiDB-lite"/>
    </source>
</evidence>
<gene>
    <name evidence="3" type="ORF">GCM10010123_22130</name>
</gene>
<organism evidence="3 4">
    <name type="scientific">Pilimelia anulata</name>
    <dbReference type="NCBI Taxonomy" id="53371"/>
    <lineage>
        <taxon>Bacteria</taxon>
        <taxon>Bacillati</taxon>
        <taxon>Actinomycetota</taxon>
        <taxon>Actinomycetes</taxon>
        <taxon>Micromonosporales</taxon>
        <taxon>Micromonosporaceae</taxon>
        <taxon>Pilimelia</taxon>
    </lineage>
</organism>
<dbReference type="AlphaFoldDB" id="A0A8J3B5V7"/>
<feature type="signal peptide" evidence="2">
    <location>
        <begin position="1"/>
        <end position="26"/>
    </location>
</feature>
<comment type="caution">
    <text evidence="3">The sequence shown here is derived from an EMBL/GenBank/DDBJ whole genome shotgun (WGS) entry which is preliminary data.</text>
</comment>
<dbReference type="SUPFAM" id="SSF50405">
    <property type="entry name" value="Actin-crosslinking proteins"/>
    <property type="match status" value="1"/>
</dbReference>
<reference evidence="3" key="2">
    <citation type="submission" date="2020-09" db="EMBL/GenBank/DDBJ databases">
        <authorList>
            <person name="Sun Q."/>
            <person name="Ohkuma M."/>
        </authorList>
    </citation>
    <scope>NUCLEOTIDE SEQUENCE</scope>
    <source>
        <strain evidence="3">JCM 3090</strain>
    </source>
</reference>
<reference evidence="3" key="1">
    <citation type="journal article" date="2014" name="Int. J. Syst. Evol. Microbiol.">
        <title>Complete genome sequence of Corynebacterium casei LMG S-19264T (=DSM 44701T), isolated from a smear-ripened cheese.</title>
        <authorList>
            <consortium name="US DOE Joint Genome Institute (JGI-PGF)"/>
            <person name="Walter F."/>
            <person name="Albersmeier A."/>
            <person name="Kalinowski J."/>
            <person name="Ruckert C."/>
        </authorList>
    </citation>
    <scope>NUCLEOTIDE SEQUENCE</scope>
    <source>
        <strain evidence="3">JCM 3090</strain>
    </source>
</reference>
<sequence>MPTPHRAAVAAGAALVVLAATVPATAAPPPADPARATTTAAADARLAPASAAARAARGAAARTPWTPGAARADGPTCTKGLIIEHDRTKRYLAVETGYPGPAKGMLRATVADPGPKQHFEICITSAKDPGTLRAYLRSAAARRFVSAEPELPGRRAGMVRAGAAALSANTQFLLYLQGKGRVYLRANANNRFVTVERNYPGGDDEMARAGRDARGAGELFTVYTADR</sequence>
<keyword evidence="4" id="KW-1185">Reference proteome</keyword>
<dbReference type="RefSeq" id="WP_189170003.1">
    <property type="nucleotide sequence ID" value="NZ_BMQB01000004.1"/>
</dbReference>
<proteinExistence type="predicted"/>
<dbReference type="CDD" id="cd00257">
    <property type="entry name" value="beta-trefoil_FSCN-like"/>
    <property type="match status" value="1"/>
</dbReference>
<evidence type="ECO:0000256" key="2">
    <source>
        <dbReference type="SAM" id="SignalP"/>
    </source>
</evidence>
<evidence type="ECO:0000313" key="4">
    <source>
        <dbReference type="Proteomes" id="UP000649739"/>
    </source>
</evidence>
<evidence type="ECO:0000313" key="3">
    <source>
        <dbReference type="EMBL" id="GGJ91891.1"/>
    </source>
</evidence>
<dbReference type="Proteomes" id="UP000649739">
    <property type="component" value="Unassembled WGS sequence"/>
</dbReference>
<accession>A0A8J3B5V7</accession>
<name>A0A8J3B5V7_9ACTN</name>
<feature type="region of interest" description="Disordered" evidence="1">
    <location>
        <begin position="55"/>
        <end position="76"/>
    </location>
</feature>
<dbReference type="Gene3D" id="2.80.10.50">
    <property type="match status" value="1"/>
</dbReference>
<keyword evidence="2" id="KW-0732">Signal</keyword>